<feature type="transmembrane region" description="Helical" evidence="1">
    <location>
        <begin position="247"/>
        <end position="267"/>
    </location>
</feature>
<accession>A0A128A657</accession>
<dbReference type="KEGG" id="ndv:NDEV_2056"/>
<name>A0A128A657_9ARCH</name>
<reference evidence="3" key="1">
    <citation type="submission" date="2015-10" db="EMBL/GenBank/DDBJ databases">
        <authorList>
            <person name="Lehtovirta-Morley L.E."/>
            <person name="Vieille C."/>
        </authorList>
    </citation>
    <scope>NUCLEOTIDE SEQUENCE [LARGE SCALE GENOMIC DNA]</scope>
</reference>
<keyword evidence="1" id="KW-0472">Membrane</keyword>
<evidence type="ECO:0000256" key="1">
    <source>
        <dbReference type="SAM" id="Phobius"/>
    </source>
</evidence>
<dbReference type="EMBL" id="LN890280">
    <property type="protein sequence ID" value="CUR52818.1"/>
    <property type="molecule type" value="Genomic_DNA"/>
</dbReference>
<dbReference type="AlphaFoldDB" id="A0A128A657"/>
<keyword evidence="1" id="KW-0812">Transmembrane</keyword>
<feature type="transmembrane region" description="Helical" evidence="1">
    <location>
        <begin position="279"/>
        <end position="295"/>
    </location>
</feature>
<evidence type="ECO:0000313" key="2">
    <source>
        <dbReference type="EMBL" id="CUR52818.1"/>
    </source>
</evidence>
<organism evidence="2 3">
    <name type="scientific">Nitrosotalea devaniterrae</name>
    <dbReference type="NCBI Taxonomy" id="1078905"/>
    <lineage>
        <taxon>Archaea</taxon>
        <taxon>Nitrososphaerota</taxon>
        <taxon>Nitrososphaeria</taxon>
        <taxon>Nitrosotaleales</taxon>
        <taxon>Nitrosotaleaceae</taxon>
        <taxon>Nitrosotalea</taxon>
    </lineage>
</organism>
<evidence type="ECO:0000313" key="3">
    <source>
        <dbReference type="Proteomes" id="UP000196239"/>
    </source>
</evidence>
<keyword evidence="1" id="KW-1133">Transmembrane helix</keyword>
<gene>
    <name evidence="2" type="ORF">NDEV_2056</name>
</gene>
<dbReference type="Proteomes" id="UP000196239">
    <property type="component" value="Chromosome 1"/>
</dbReference>
<protein>
    <submittedName>
        <fullName evidence="2">Uncharacterized protein</fullName>
    </submittedName>
</protein>
<feature type="transmembrane region" description="Helical" evidence="1">
    <location>
        <begin position="307"/>
        <end position="325"/>
    </location>
</feature>
<keyword evidence="3" id="KW-1185">Reference proteome</keyword>
<sequence length="330" mass="37856">MIDTQIRIYRQYRTYRLVNARVMEITARYYMWIKAKTELWVYGLPGYLPSLDVKNSDGVSLPVLSPDELNHLLKGETEQEMGIIAKERVTQESLRKLMSQTEAGKKSKAPVDNPNGKAVHYVGVILPPVDFDHFEEITLQWIEQIESKENSNHCISQHVNRQHIIESTTTDSEYIDITMDNKKYELRKTPEITAVDVDKKPVNITDGKEYVKVLSDKTRSVFRIKRNCPHIFTIKWSIGIPNLVRRWAWAGFAIALSVIAFAIAGFVHDKSTFDFNARLLAGLIAMIVAFRALLFHDTDLMSRWNKVYLILLGIIVGIVLVMYLISKIVS</sequence>
<proteinExistence type="predicted"/>